<feature type="transmembrane region" description="Helical" evidence="1">
    <location>
        <begin position="203"/>
        <end position="224"/>
    </location>
</feature>
<evidence type="ECO:0000313" key="2">
    <source>
        <dbReference type="EMBL" id="TCI12175.1"/>
    </source>
</evidence>
<dbReference type="RefSeq" id="WP_131151045.1">
    <property type="nucleotide sequence ID" value="NZ_SJTG01000001.1"/>
</dbReference>
<name>A0A4R0YS70_9GAMM</name>
<keyword evidence="1" id="KW-1133">Transmembrane helix</keyword>
<comment type="caution">
    <text evidence="2">The sequence shown here is derived from an EMBL/GenBank/DDBJ whole genome shotgun (WGS) entry which is preliminary data.</text>
</comment>
<feature type="transmembrane region" description="Helical" evidence="1">
    <location>
        <begin position="12"/>
        <end position="30"/>
    </location>
</feature>
<gene>
    <name evidence="2" type="ORF">EZM97_02095</name>
</gene>
<feature type="transmembrane region" description="Helical" evidence="1">
    <location>
        <begin position="168"/>
        <end position="191"/>
    </location>
</feature>
<dbReference type="AlphaFoldDB" id="A0A4R0YS70"/>
<keyword evidence="1" id="KW-0812">Transmembrane</keyword>
<evidence type="ECO:0000313" key="3">
    <source>
        <dbReference type="Proteomes" id="UP000291822"/>
    </source>
</evidence>
<feature type="transmembrane region" description="Helical" evidence="1">
    <location>
        <begin position="42"/>
        <end position="65"/>
    </location>
</feature>
<evidence type="ECO:0000256" key="1">
    <source>
        <dbReference type="SAM" id="Phobius"/>
    </source>
</evidence>
<reference evidence="2 3" key="1">
    <citation type="submission" date="2019-02" db="EMBL/GenBank/DDBJ databases">
        <title>Dyella amyloliquefaciens sp. nov., isolated from forest soil.</title>
        <authorList>
            <person name="Gao Z.-H."/>
            <person name="Qiu L.-H."/>
        </authorList>
    </citation>
    <scope>NUCLEOTIDE SEQUENCE [LARGE SCALE GENOMIC DNA]</scope>
    <source>
        <strain evidence="2 3">KACC 12747</strain>
    </source>
</reference>
<feature type="transmembrane region" description="Helical" evidence="1">
    <location>
        <begin position="124"/>
        <end position="148"/>
    </location>
</feature>
<proteinExistence type="predicted"/>
<accession>A0A4R0YS70</accession>
<feature type="transmembrane region" description="Helical" evidence="1">
    <location>
        <begin position="85"/>
        <end position="112"/>
    </location>
</feature>
<feature type="transmembrane region" description="Helical" evidence="1">
    <location>
        <begin position="535"/>
        <end position="554"/>
    </location>
</feature>
<keyword evidence="1" id="KW-0472">Membrane</keyword>
<keyword evidence="3" id="KW-1185">Reference proteome</keyword>
<sequence>MVDLFKAEWRRFMRLACIVGAVTLFLLAFMTRMVDLLQQPLLVYRVGAFIAAFMGILLAAVQMAMHRRPNAWLYLLHRPVAPAGIAMALSGAAACALFVAIALPVLLALLGVEWMTVRIVDARHWLLPMCGWAIAFASYLTCACIVLAPRRGMVFLLCLPLAMLAPFSGVYALLVQLAVVALAGGVLLAFFKPNLQGMPRSPIAHVTVIVLMQIGVTIALYWALTLGTEFGLMAIGRHPLNGIPPSGGYAEAERADSATLLRHGIGLAPAHALLREQAGIAEQAAWGPGVANYPRYGQISAPMPLEIEDETRHVRWSFSHDHGAFHGIRLTDQSDAGWLGRDGIVQGTLTDADRFEQPPLVFEDRYLITEHQLYQFDANDQSMHLRVNFPDDEHFTAAPKTLGGRVMILGSRRLHMVNAHDLTQQRDVLHDEYVLPLDGAIDNMGRVDVAELLDGYLVSFLHGRQSYHQDVAAWQTVYRIHEDGRAELLNRRELGRDYPVWFRHLGWWASPVYYGLQHRLGWIASDDAEGLPTSIGMMIATLGLLCLAATAWWLSAVRMSRTSRLTWIVANGIVGLPGLIACLLLYPSRERTAKPVLPRTASAPA</sequence>
<dbReference type="Proteomes" id="UP000291822">
    <property type="component" value="Unassembled WGS sequence"/>
</dbReference>
<protein>
    <submittedName>
        <fullName evidence="2">Uncharacterized protein</fullName>
    </submittedName>
</protein>
<organism evidence="2 3">
    <name type="scientific">Dyella soli</name>
    <dbReference type="NCBI Taxonomy" id="522319"/>
    <lineage>
        <taxon>Bacteria</taxon>
        <taxon>Pseudomonadati</taxon>
        <taxon>Pseudomonadota</taxon>
        <taxon>Gammaproteobacteria</taxon>
        <taxon>Lysobacterales</taxon>
        <taxon>Rhodanobacteraceae</taxon>
        <taxon>Dyella</taxon>
    </lineage>
</organism>
<dbReference type="EMBL" id="SJTG01000001">
    <property type="protein sequence ID" value="TCI12175.1"/>
    <property type="molecule type" value="Genomic_DNA"/>
</dbReference>
<feature type="transmembrane region" description="Helical" evidence="1">
    <location>
        <begin position="566"/>
        <end position="586"/>
    </location>
</feature>